<sequence>MKFLEGNDNYQTVFPSIGKISKNNTHIGQGIWLPTEQFNSLIAAHPSKRYASKFVMSLSSCVYGKEVLKNSSITGRPCNSKQNSLPKDKLDATKLLAIKDFFEWWLKQKCKLNEVQIISYVAKMNSYITNKICELNRNKEPRKSIAKVKEDSEEEKESKLEEESEEENELEEQDSAKEIEDLSDQACESD</sequence>
<feature type="compositionally biased region" description="Acidic residues" evidence="1">
    <location>
        <begin position="181"/>
        <end position="190"/>
    </location>
</feature>
<dbReference type="InterPro" id="IPR040391">
    <property type="entry name" value="BEND5"/>
</dbReference>
<dbReference type="PANTHER" id="PTHR14628">
    <property type="entry name" value="BEN DOMAIN-CONTAINING PROTEIN 5"/>
    <property type="match status" value="1"/>
</dbReference>
<protein>
    <recommendedName>
        <fullName evidence="2">BEN domain-containing protein</fullName>
    </recommendedName>
</protein>
<feature type="compositionally biased region" description="Basic and acidic residues" evidence="1">
    <location>
        <begin position="142"/>
        <end position="161"/>
    </location>
</feature>
<feature type="compositionally biased region" description="Acidic residues" evidence="1">
    <location>
        <begin position="162"/>
        <end position="173"/>
    </location>
</feature>
<evidence type="ECO:0000313" key="3">
    <source>
        <dbReference type="EMBL" id="CAH0552644.1"/>
    </source>
</evidence>
<evidence type="ECO:0000313" key="4">
    <source>
        <dbReference type="Proteomes" id="UP001154078"/>
    </source>
</evidence>
<keyword evidence="4" id="KW-1185">Reference proteome</keyword>
<dbReference type="PROSITE" id="PS51457">
    <property type="entry name" value="BEN"/>
    <property type="match status" value="1"/>
</dbReference>
<dbReference type="Gene3D" id="1.10.10.2590">
    <property type="entry name" value="BEN domain"/>
    <property type="match status" value="1"/>
</dbReference>
<dbReference type="Pfam" id="PF10523">
    <property type="entry name" value="BEN"/>
    <property type="match status" value="1"/>
</dbReference>
<feature type="region of interest" description="Disordered" evidence="1">
    <location>
        <begin position="142"/>
        <end position="190"/>
    </location>
</feature>
<dbReference type="AlphaFoldDB" id="A0A9P0B158"/>
<evidence type="ECO:0000259" key="2">
    <source>
        <dbReference type="PROSITE" id="PS51457"/>
    </source>
</evidence>
<evidence type="ECO:0000256" key="1">
    <source>
        <dbReference type="SAM" id="MobiDB-lite"/>
    </source>
</evidence>
<dbReference type="EMBL" id="OV121134">
    <property type="protein sequence ID" value="CAH0552644.1"/>
    <property type="molecule type" value="Genomic_DNA"/>
</dbReference>
<gene>
    <name evidence="3" type="ORF">MELIAE_LOCUS4820</name>
</gene>
<organism evidence="3 4">
    <name type="scientific">Brassicogethes aeneus</name>
    <name type="common">Rape pollen beetle</name>
    <name type="synonym">Meligethes aeneus</name>
    <dbReference type="NCBI Taxonomy" id="1431903"/>
    <lineage>
        <taxon>Eukaryota</taxon>
        <taxon>Metazoa</taxon>
        <taxon>Ecdysozoa</taxon>
        <taxon>Arthropoda</taxon>
        <taxon>Hexapoda</taxon>
        <taxon>Insecta</taxon>
        <taxon>Pterygota</taxon>
        <taxon>Neoptera</taxon>
        <taxon>Endopterygota</taxon>
        <taxon>Coleoptera</taxon>
        <taxon>Polyphaga</taxon>
        <taxon>Cucujiformia</taxon>
        <taxon>Nitidulidae</taxon>
        <taxon>Meligethinae</taxon>
        <taxon>Brassicogethes</taxon>
    </lineage>
</organism>
<dbReference type="OrthoDB" id="6766250at2759"/>
<proteinExistence type="predicted"/>
<feature type="domain" description="BEN" evidence="2">
    <location>
        <begin position="28"/>
        <end position="139"/>
    </location>
</feature>
<name>A0A9P0B158_BRAAE</name>
<dbReference type="GO" id="GO:0045892">
    <property type="term" value="P:negative regulation of DNA-templated transcription"/>
    <property type="evidence" value="ECO:0007669"/>
    <property type="project" value="InterPro"/>
</dbReference>
<reference evidence="3" key="1">
    <citation type="submission" date="2021-12" db="EMBL/GenBank/DDBJ databases">
        <authorList>
            <person name="King R."/>
        </authorList>
    </citation>
    <scope>NUCLEOTIDE SEQUENCE</scope>
</reference>
<dbReference type="InterPro" id="IPR018379">
    <property type="entry name" value="BEN_domain"/>
</dbReference>
<dbReference type="PANTHER" id="PTHR14628:SF1">
    <property type="entry name" value="BEN DOMAIN-CONTAINING PROTEIN 5"/>
    <property type="match status" value="1"/>
</dbReference>
<accession>A0A9P0B158</accession>
<dbReference type="Proteomes" id="UP001154078">
    <property type="component" value="Chromosome 3"/>
</dbReference>
<dbReference type="GO" id="GO:0003677">
    <property type="term" value="F:DNA binding"/>
    <property type="evidence" value="ECO:0007669"/>
    <property type="project" value="InterPro"/>
</dbReference>